<accession>A0A1A9EWE9</accession>
<dbReference type="OrthoDB" id="6119088at2"/>
<dbReference type="EMBL" id="CP015839">
    <property type="protein sequence ID" value="ANG62236.1"/>
    <property type="molecule type" value="Genomic_DNA"/>
</dbReference>
<dbReference type="AlphaFoldDB" id="A0A1A9EWE9"/>
<name>A0A1A9EWE9_9GAMM</name>
<reference evidence="2" key="1">
    <citation type="submission" date="2016-05" db="EMBL/GenBank/DDBJ databases">
        <authorList>
            <person name="Baek K."/>
            <person name="Yang S.-J."/>
        </authorList>
    </citation>
    <scope>NUCLEOTIDE SEQUENCE [LARGE SCALE GENOMIC DNA]</scope>
    <source>
        <strain evidence="2">ST58-10</strain>
    </source>
</reference>
<proteinExistence type="predicted"/>
<evidence type="ECO:0008006" key="3">
    <source>
        <dbReference type="Google" id="ProtNLM"/>
    </source>
</evidence>
<dbReference type="Proteomes" id="UP000078070">
    <property type="component" value="Chromosome"/>
</dbReference>
<gene>
    <name evidence="1" type="ORF">A8C75_06850</name>
</gene>
<dbReference type="KEGG" id="mars:A8C75_06850"/>
<evidence type="ECO:0000313" key="2">
    <source>
        <dbReference type="Proteomes" id="UP000078070"/>
    </source>
</evidence>
<organism evidence="1 2">
    <name type="scientific">Marinobacterium aestuarii</name>
    <dbReference type="NCBI Taxonomy" id="1821621"/>
    <lineage>
        <taxon>Bacteria</taxon>
        <taxon>Pseudomonadati</taxon>
        <taxon>Pseudomonadota</taxon>
        <taxon>Gammaproteobacteria</taxon>
        <taxon>Oceanospirillales</taxon>
        <taxon>Oceanospirillaceae</taxon>
        <taxon>Marinobacterium</taxon>
    </lineage>
</organism>
<sequence length="117" mass="12690">MFKNLPTADFSAFGAPVQKLIELNTATMTKAFELQKAAIEKQIAQSQADFKAVSEIKNPEALTSFVTAKSEEAKKNLETLKADAQVAAESTKAYFTEVQAILTESKDVFVNAAKKTA</sequence>
<protein>
    <recommendedName>
        <fullName evidence="3">Phasin domain-containing protein</fullName>
    </recommendedName>
</protein>
<keyword evidence="2" id="KW-1185">Reference proteome</keyword>
<dbReference type="RefSeq" id="WP_067288586.1">
    <property type="nucleotide sequence ID" value="NZ_CP015839.1"/>
</dbReference>
<reference evidence="1 2" key="2">
    <citation type="journal article" date="2018" name="Int. J. Syst. Evol. Microbiol.">
        <title>Marinobacterium aestuarii sp. nov., a benzene-degrading marine bacterium isolated from estuary sediment.</title>
        <authorList>
            <person name="Bae S.S."/>
            <person name="Jung J."/>
            <person name="Chung D."/>
            <person name="Baek K."/>
        </authorList>
    </citation>
    <scope>NUCLEOTIDE SEQUENCE [LARGE SCALE GENOMIC DNA]</scope>
    <source>
        <strain evidence="1 2">ST58-10</strain>
    </source>
</reference>
<evidence type="ECO:0000313" key="1">
    <source>
        <dbReference type="EMBL" id="ANG62236.1"/>
    </source>
</evidence>